<dbReference type="RefSeq" id="WP_188714951.1">
    <property type="nucleotide sequence ID" value="NZ_BAABBD010000001.1"/>
</dbReference>
<feature type="region of interest" description="Disordered" evidence="1">
    <location>
        <begin position="20"/>
        <end position="53"/>
    </location>
</feature>
<feature type="compositionally biased region" description="Basic and acidic residues" evidence="1">
    <location>
        <begin position="20"/>
        <end position="34"/>
    </location>
</feature>
<dbReference type="InterPro" id="IPR007922">
    <property type="entry name" value="DciA-like"/>
</dbReference>
<dbReference type="Proteomes" id="UP000626982">
    <property type="component" value="Unassembled WGS sequence"/>
</dbReference>
<name>A0ABQ2KBV4_9MICO</name>
<proteinExistence type="predicted"/>
<accession>A0ABQ2KBV4</accession>
<gene>
    <name evidence="2" type="ORF">GCM10010968_01320</name>
</gene>
<dbReference type="PANTHER" id="PTHR36456:SF1">
    <property type="entry name" value="UPF0232 PROTEIN SCO3875"/>
    <property type="match status" value="1"/>
</dbReference>
<reference evidence="3" key="1">
    <citation type="journal article" date="2019" name="Int. J. Syst. Evol. Microbiol.">
        <title>The Global Catalogue of Microorganisms (GCM) 10K type strain sequencing project: providing services to taxonomists for standard genome sequencing and annotation.</title>
        <authorList>
            <consortium name="The Broad Institute Genomics Platform"/>
            <consortium name="The Broad Institute Genome Sequencing Center for Infectious Disease"/>
            <person name="Wu L."/>
            <person name="Ma J."/>
        </authorList>
    </citation>
    <scope>NUCLEOTIDE SEQUENCE [LARGE SCALE GENOMIC DNA]</scope>
    <source>
        <strain evidence="3">CGMCC 1.6960</strain>
    </source>
</reference>
<comment type="caution">
    <text evidence="2">The sequence shown here is derived from an EMBL/GenBank/DDBJ whole genome shotgun (WGS) entry which is preliminary data.</text>
</comment>
<organism evidence="2 3">
    <name type="scientific">Agrococcus terreus</name>
    <dbReference type="NCBI Taxonomy" id="574649"/>
    <lineage>
        <taxon>Bacteria</taxon>
        <taxon>Bacillati</taxon>
        <taxon>Actinomycetota</taxon>
        <taxon>Actinomycetes</taxon>
        <taxon>Micrococcales</taxon>
        <taxon>Microbacteriaceae</taxon>
        <taxon>Agrococcus</taxon>
    </lineage>
</organism>
<evidence type="ECO:0000313" key="2">
    <source>
        <dbReference type="EMBL" id="GGN77172.1"/>
    </source>
</evidence>
<evidence type="ECO:0000256" key="1">
    <source>
        <dbReference type="SAM" id="MobiDB-lite"/>
    </source>
</evidence>
<evidence type="ECO:0008006" key="4">
    <source>
        <dbReference type="Google" id="ProtNLM"/>
    </source>
</evidence>
<evidence type="ECO:0000313" key="3">
    <source>
        <dbReference type="Proteomes" id="UP000626982"/>
    </source>
</evidence>
<protein>
    <recommendedName>
        <fullName evidence="4">DUF721 domain-containing protein</fullName>
    </recommendedName>
</protein>
<sequence>MAERPWQRLAPTEPERVWLRLKAKMGDPEMVTRDGRRRSRRDPDASVPFGKGRDPRALGDVLGGFAADRGWTSTLAKADVMAHWPELVGEENAGRTEPIAFEDGELTVRCASTAWTQQMRILRAETTTRILQRFPDCGLTGIRFIGPDLPSFQRGRRSVPGRGPRDTWG</sequence>
<dbReference type="PANTHER" id="PTHR36456">
    <property type="entry name" value="UPF0232 PROTEIN SCO3875"/>
    <property type="match status" value="1"/>
</dbReference>
<keyword evidence="3" id="KW-1185">Reference proteome</keyword>
<dbReference type="Pfam" id="PF05258">
    <property type="entry name" value="DciA"/>
    <property type="match status" value="1"/>
</dbReference>
<dbReference type="EMBL" id="BMLM01000001">
    <property type="protein sequence ID" value="GGN77172.1"/>
    <property type="molecule type" value="Genomic_DNA"/>
</dbReference>